<sequence length="170" mass="19312">MSTVYSKNTLLPISSDSLTRWPLIHADISVSTSHVANTSFFHDINIEYLCLAGLGMASCDLHFGPQNSFDHIQISRVVCDHPLDMYGWIDIADIGLVHLTRRLDIGNNHLAVFQGWRLESTDAATIVHRAKFKPCILYFPCRAFSDKKMPKPPRQVSRFKTLIRAIRRFG</sequence>
<organism evidence="1 2">
    <name type="scientific">Fomitopsis schrenkii</name>
    <name type="common">Brown rot fungus</name>
    <dbReference type="NCBI Taxonomy" id="2126942"/>
    <lineage>
        <taxon>Eukaryota</taxon>
        <taxon>Fungi</taxon>
        <taxon>Dikarya</taxon>
        <taxon>Basidiomycota</taxon>
        <taxon>Agaricomycotina</taxon>
        <taxon>Agaricomycetes</taxon>
        <taxon>Polyporales</taxon>
        <taxon>Fomitopsis</taxon>
    </lineage>
</organism>
<name>S8DHA8_FOMSC</name>
<gene>
    <name evidence="1" type="ORF">FOMPIDRAFT_94876</name>
</gene>
<reference evidence="1 2" key="1">
    <citation type="journal article" date="2012" name="Science">
        <title>The Paleozoic origin of enzymatic lignin decomposition reconstructed from 31 fungal genomes.</title>
        <authorList>
            <person name="Floudas D."/>
            <person name="Binder M."/>
            <person name="Riley R."/>
            <person name="Barry K."/>
            <person name="Blanchette R.A."/>
            <person name="Henrissat B."/>
            <person name="Martinez A.T."/>
            <person name="Otillar R."/>
            <person name="Spatafora J.W."/>
            <person name="Yadav J.S."/>
            <person name="Aerts A."/>
            <person name="Benoit I."/>
            <person name="Boyd A."/>
            <person name="Carlson A."/>
            <person name="Copeland A."/>
            <person name="Coutinho P.M."/>
            <person name="de Vries R.P."/>
            <person name="Ferreira P."/>
            <person name="Findley K."/>
            <person name="Foster B."/>
            <person name="Gaskell J."/>
            <person name="Glotzer D."/>
            <person name="Gorecki P."/>
            <person name="Heitman J."/>
            <person name="Hesse C."/>
            <person name="Hori C."/>
            <person name="Igarashi K."/>
            <person name="Jurgens J.A."/>
            <person name="Kallen N."/>
            <person name="Kersten P."/>
            <person name="Kohler A."/>
            <person name="Kuees U."/>
            <person name="Kumar T.K.A."/>
            <person name="Kuo A."/>
            <person name="LaButti K."/>
            <person name="Larrondo L.F."/>
            <person name="Lindquist E."/>
            <person name="Ling A."/>
            <person name="Lombard V."/>
            <person name="Lucas S."/>
            <person name="Lundell T."/>
            <person name="Martin R."/>
            <person name="McLaughlin D.J."/>
            <person name="Morgenstern I."/>
            <person name="Morin E."/>
            <person name="Murat C."/>
            <person name="Nagy L.G."/>
            <person name="Nolan M."/>
            <person name="Ohm R.A."/>
            <person name="Patyshakuliyeva A."/>
            <person name="Rokas A."/>
            <person name="Ruiz-Duenas F.J."/>
            <person name="Sabat G."/>
            <person name="Salamov A."/>
            <person name="Samejima M."/>
            <person name="Schmutz J."/>
            <person name="Slot J.C."/>
            <person name="St John F."/>
            <person name="Stenlid J."/>
            <person name="Sun H."/>
            <person name="Sun S."/>
            <person name="Syed K."/>
            <person name="Tsang A."/>
            <person name="Wiebenga A."/>
            <person name="Young D."/>
            <person name="Pisabarro A."/>
            <person name="Eastwood D.C."/>
            <person name="Martin F."/>
            <person name="Cullen D."/>
            <person name="Grigoriev I.V."/>
            <person name="Hibbett D.S."/>
        </authorList>
    </citation>
    <scope>NUCLEOTIDE SEQUENCE</scope>
    <source>
        <strain evidence="2">FP-58527</strain>
    </source>
</reference>
<dbReference type="AlphaFoldDB" id="S8DHA8"/>
<keyword evidence="2" id="KW-1185">Reference proteome</keyword>
<dbReference type="Proteomes" id="UP000015241">
    <property type="component" value="Unassembled WGS sequence"/>
</dbReference>
<dbReference type="EMBL" id="KE504321">
    <property type="protein sequence ID" value="EPS92921.1"/>
    <property type="molecule type" value="Genomic_DNA"/>
</dbReference>
<dbReference type="HOGENOM" id="CLU_1570690_0_0_1"/>
<dbReference type="InParanoid" id="S8DHA8"/>
<evidence type="ECO:0000313" key="2">
    <source>
        <dbReference type="Proteomes" id="UP000015241"/>
    </source>
</evidence>
<protein>
    <submittedName>
        <fullName evidence="1">Uncharacterized protein</fullName>
    </submittedName>
</protein>
<proteinExistence type="predicted"/>
<accession>S8DHA8</accession>
<evidence type="ECO:0000313" key="1">
    <source>
        <dbReference type="EMBL" id="EPS92921.1"/>
    </source>
</evidence>